<proteinExistence type="predicted"/>
<sequence>MQKLKLSITLMFLSLSAVIAQEFAEPFTTFISDRECYVITADGEEVFGTLRAATESRGFITRLRIRDESGQIHKFKAEDVVRFAIRPDAFTKSITVSEKATSIRHIITTDHNNILDRDWIYYDAQSMPRRKNKIALLQLLNPGFDEFIKVYDHRNGSKSMPISIGGVHVVGGEERTLLVVQGDSKPRIVRKASFKKAFVDIFSDQPEIFKTVKGKPKFKEFARYIQTYNVMKDESLAAQR</sequence>
<dbReference type="AlphaFoldDB" id="A0A1E5T173"/>
<evidence type="ECO:0000313" key="3">
    <source>
        <dbReference type="Proteomes" id="UP000095552"/>
    </source>
</evidence>
<dbReference type="EMBL" id="MDGQ01000005">
    <property type="protein sequence ID" value="OEK05128.1"/>
    <property type="molecule type" value="Genomic_DNA"/>
</dbReference>
<dbReference type="STRING" id="1563681.BFP71_17070"/>
<keyword evidence="3" id="KW-1185">Reference proteome</keyword>
<accession>A0A1E5T173</accession>
<feature type="signal peptide" evidence="1">
    <location>
        <begin position="1"/>
        <end position="19"/>
    </location>
</feature>
<dbReference type="OrthoDB" id="821652at2"/>
<dbReference type="Proteomes" id="UP000095552">
    <property type="component" value="Unassembled WGS sequence"/>
</dbReference>
<comment type="caution">
    <text evidence="2">The sequence shown here is derived from an EMBL/GenBank/DDBJ whole genome shotgun (WGS) entry which is preliminary data.</text>
</comment>
<dbReference type="RefSeq" id="WP_069836632.1">
    <property type="nucleotide sequence ID" value="NZ_MDGQ01000005.1"/>
</dbReference>
<feature type="chain" id="PRO_5009185839" evidence="1">
    <location>
        <begin position="20"/>
        <end position="240"/>
    </location>
</feature>
<keyword evidence="1" id="KW-0732">Signal</keyword>
<protein>
    <submittedName>
        <fullName evidence="2">Uncharacterized protein</fullName>
    </submittedName>
</protein>
<evidence type="ECO:0000313" key="2">
    <source>
        <dbReference type="EMBL" id="OEK05128.1"/>
    </source>
</evidence>
<organism evidence="2 3">
    <name type="scientific">Roseivirga misakiensis</name>
    <dbReference type="NCBI Taxonomy" id="1563681"/>
    <lineage>
        <taxon>Bacteria</taxon>
        <taxon>Pseudomonadati</taxon>
        <taxon>Bacteroidota</taxon>
        <taxon>Cytophagia</taxon>
        <taxon>Cytophagales</taxon>
        <taxon>Roseivirgaceae</taxon>
        <taxon>Roseivirga</taxon>
    </lineage>
</organism>
<reference evidence="2 3" key="1">
    <citation type="submission" date="2016-08" db="EMBL/GenBank/DDBJ databases">
        <title>Draft genome of Fabibacter sp. strain SK-8.</title>
        <authorList>
            <person name="Wong S.-K."/>
            <person name="Hamasaki K."/>
            <person name="Yoshizawa S."/>
        </authorList>
    </citation>
    <scope>NUCLEOTIDE SEQUENCE [LARGE SCALE GENOMIC DNA]</scope>
    <source>
        <strain evidence="2 3">SK-8</strain>
    </source>
</reference>
<gene>
    <name evidence="2" type="ORF">BFP71_17070</name>
</gene>
<evidence type="ECO:0000256" key="1">
    <source>
        <dbReference type="SAM" id="SignalP"/>
    </source>
</evidence>
<name>A0A1E5T173_9BACT</name>